<feature type="modified residue" description="4-aspartylphosphate" evidence="2">
    <location>
        <position position="54"/>
    </location>
</feature>
<dbReference type="InterPro" id="IPR001789">
    <property type="entry name" value="Sig_transdc_resp-reg_receiver"/>
</dbReference>
<dbReference type="PROSITE" id="PS50110">
    <property type="entry name" value="RESPONSE_REGULATORY"/>
    <property type="match status" value="1"/>
</dbReference>
<evidence type="ECO:0000313" key="5">
    <source>
        <dbReference type="Proteomes" id="UP001291309"/>
    </source>
</evidence>
<evidence type="ECO:0000256" key="1">
    <source>
        <dbReference type="ARBA" id="ARBA00022553"/>
    </source>
</evidence>
<evidence type="ECO:0000313" key="4">
    <source>
        <dbReference type="EMBL" id="MDY7227757.1"/>
    </source>
</evidence>
<reference evidence="4 5" key="1">
    <citation type="submission" date="2023-12" db="EMBL/GenBank/DDBJ databases">
        <title>the genome sequence of Hyalangium sp. s54d21.</title>
        <authorList>
            <person name="Zhang X."/>
        </authorList>
    </citation>
    <scope>NUCLEOTIDE SEQUENCE [LARGE SCALE GENOMIC DNA]</scope>
    <source>
        <strain evidence="5">s54d21</strain>
    </source>
</reference>
<sequence length="241" mass="27081">MKTILLVDDDKYVRARAATAFELHREEFTLVVASNGAEAVQVLGDRPVDLLLTDLWMPVMDGFQLLAHVMYRNPELPVVVLTSRDPWERLICFGRSAQVPCLPKQFGIHSLAFEVRELLQKHDEGRWPTGTLLGFLQLVAWERKTCMLQLQVGERTGTLHVLSGEVVHAETSSLVGERALFEMMGWGTPRLRLSPAISGLRLTIDTPSQRLFARERAPWPRSLLARRGEHAVAAEPSLALI</sequence>
<gene>
    <name evidence="4" type="ORF">SYV04_15185</name>
</gene>
<dbReference type="PANTHER" id="PTHR44591">
    <property type="entry name" value="STRESS RESPONSE REGULATOR PROTEIN 1"/>
    <property type="match status" value="1"/>
</dbReference>
<dbReference type="InterPro" id="IPR050595">
    <property type="entry name" value="Bact_response_regulator"/>
</dbReference>
<dbReference type="Pfam" id="PF00072">
    <property type="entry name" value="Response_reg"/>
    <property type="match status" value="1"/>
</dbReference>
<dbReference type="EMBL" id="JAXIVS010000004">
    <property type="protein sequence ID" value="MDY7227757.1"/>
    <property type="molecule type" value="Genomic_DNA"/>
</dbReference>
<dbReference type="Pfam" id="PF14332">
    <property type="entry name" value="DUF4388"/>
    <property type="match status" value="1"/>
</dbReference>
<dbReference type="InterPro" id="IPR011006">
    <property type="entry name" value="CheY-like_superfamily"/>
</dbReference>
<evidence type="ECO:0000259" key="3">
    <source>
        <dbReference type="PROSITE" id="PS50110"/>
    </source>
</evidence>
<dbReference type="SUPFAM" id="SSF52172">
    <property type="entry name" value="CheY-like"/>
    <property type="match status" value="1"/>
</dbReference>
<name>A0ABU5H4P8_9BACT</name>
<evidence type="ECO:0000256" key="2">
    <source>
        <dbReference type="PROSITE-ProRule" id="PRU00169"/>
    </source>
</evidence>
<dbReference type="Proteomes" id="UP001291309">
    <property type="component" value="Unassembled WGS sequence"/>
</dbReference>
<accession>A0ABU5H4P8</accession>
<proteinExistence type="predicted"/>
<dbReference type="SMART" id="SM00448">
    <property type="entry name" value="REC"/>
    <property type="match status" value="1"/>
</dbReference>
<protein>
    <submittedName>
        <fullName evidence="4">Response regulator</fullName>
    </submittedName>
</protein>
<dbReference type="InterPro" id="IPR025497">
    <property type="entry name" value="PatA-like_N"/>
</dbReference>
<dbReference type="Gene3D" id="3.40.50.2300">
    <property type="match status" value="1"/>
</dbReference>
<dbReference type="RefSeq" id="WP_321546470.1">
    <property type="nucleotide sequence ID" value="NZ_JAXIVS010000004.1"/>
</dbReference>
<feature type="domain" description="Response regulatory" evidence="3">
    <location>
        <begin position="3"/>
        <end position="119"/>
    </location>
</feature>
<keyword evidence="1 2" id="KW-0597">Phosphoprotein</keyword>
<keyword evidence="5" id="KW-1185">Reference proteome</keyword>
<organism evidence="4 5">
    <name type="scientific">Hyalangium rubrum</name>
    <dbReference type="NCBI Taxonomy" id="3103134"/>
    <lineage>
        <taxon>Bacteria</taxon>
        <taxon>Pseudomonadati</taxon>
        <taxon>Myxococcota</taxon>
        <taxon>Myxococcia</taxon>
        <taxon>Myxococcales</taxon>
        <taxon>Cystobacterineae</taxon>
        <taxon>Archangiaceae</taxon>
        <taxon>Hyalangium</taxon>
    </lineage>
</organism>
<dbReference type="PANTHER" id="PTHR44591:SF3">
    <property type="entry name" value="RESPONSE REGULATORY DOMAIN-CONTAINING PROTEIN"/>
    <property type="match status" value="1"/>
</dbReference>
<comment type="caution">
    <text evidence="4">The sequence shown here is derived from an EMBL/GenBank/DDBJ whole genome shotgun (WGS) entry which is preliminary data.</text>
</comment>